<keyword evidence="5 8" id="KW-0812">Transmembrane</keyword>
<comment type="subcellular location">
    <subcellularLocation>
        <location evidence="1">Cell inner membrane</location>
        <topology evidence="1">Multi-pass membrane protein</topology>
    </subcellularLocation>
    <subcellularLocation>
        <location evidence="8">Cell membrane</location>
        <topology evidence="8">Multi-pass membrane protein</topology>
    </subcellularLocation>
</comment>
<keyword evidence="4" id="KW-0997">Cell inner membrane</keyword>
<evidence type="ECO:0000256" key="5">
    <source>
        <dbReference type="ARBA" id="ARBA00022692"/>
    </source>
</evidence>
<keyword evidence="3" id="KW-1003">Cell membrane</keyword>
<evidence type="ECO:0000256" key="3">
    <source>
        <dbReference type="ARBA" id="ARBA00022475"/>
    </source>
</evidence>
<name>A0ABT9Z1V4_9BACI</name>
<dbReference type="PANTHER" id="PTHR43357">
    <property type="entry name" value="INNER MEMBRANE ABC TRANSPORTER PERMEASE PROTEIN YDCV"/>
    <property type="match status" value="1"/>
</dbReference>
<proteinExistence type="inferred from homology"/>
<dbReference type="EMBL" id="JAUSTZ010000004">
    <property type="protein sequence ID" value="MDQ0226231.1"/>
    <property type="molecule type" value="Genomic_DNA"/>
</dbReference>
<organism evidence="10 11">
    <name type="scientific">Metabacillus niabensis</name>
    <dbReference type="NCBI Taxonomy" id="324854"/>
    <lineage>
        <taxon>Bacteria</taxon>
        <taxon>Bacillati</taxon>
        <taxon>Bacillota</taxon>
        <taxon>Bacilli</taxon>
        <taxon>Bacillales</taxon>
        <taxon>Bacillaceae</taxon>
        <taxon>Metabacillus</taxon>
    </lineage>
</organism>
<evidence type="ECO:0000256" key="4">
    <source>
        <dbReference type="ARBA" id="ARBA00022519"/>
    </source>
</evidence>
<dbReference type="Proteomes" id="UP001232245">
    <property type="component" value="Unassembled WGS sequence"/>
</dbReference>
<reference evidence="10 11" key="1">
    <citation type="submission" date="2023-07" db="EMBL/GenBank/DDBJ databases">
        <title>Genomic Encyclopedia of Type Strains, Phase IV (KMG-IV): sequencing the most valuable type-strain genomes for metagenomic binning, comparative biology and taxonomic classification.</title>
        <authorList>
            <person name="Goeker M."/>
        </authorList>
    </citation>
    <scope>NUCLEOTIDE SEQUENCE [LARGE SCALE GENOMIC DNA]</scope>
    <source>
        <strain evidence="10 11">DSM 17723</strain>
    </source>
</reference>
<feature type="transmembrane region" description="Helical" evidence="8">
    <location>
        <begin position="222"/>
        <end position="242"/>
    </location>
</feature>
<keyword evidence="7 8" id="KW-0472">Membrane</keyword>
<dbReference type="PROSITE" id="PS50928">
    <property type="entry name" value="ABC_TM1"/>
    <property type="match status" value="2"/>
</dbReference>
<keyword evidence="11" id="KW-1185">Reference proteome</keyword>
<accession>A0ABT9Z1V4</accession>
<evidence type="ECO:0000256" key="6">
    <source>
        <dbReference type="ARBA" id="ARBA00022989"/>
    </source>
</evidence>
<evidence type="ECO:0000259" key="9">
    <source>
        <dbReference type="PROSITE" id="PS50928"/>
    </source>
</evidence>
<gene>
    <name evidence="10" type="ORF">J2S02_002576</name>
</gene>
<sequence>MPRMLLNKRTAPTLLGWGVLLLLVILIVLPLLAVLIQIFLPGIFFGELNFAGFGLVFDIFERKLWSKSLTNSLLLAAGTTVFGTLLGTMLAILRSTYHLKSRIILDFTAWALLIMPSFIIAQGWVLFASGKGIAVTFFGLDWMPSFIFHPIGLIFIMTLCKFPYAYLAVTAALEWNMNNLIAAARLNGANSWNSITTVQIPLLMPSLLSGAALIFMDAIGDFGLPASLAAVYSFPTLSYSIYSALYTAPIRFDMAGVLSFYLVLIIFIVMAIQLWALRKGSYSYISGQSIRKNAIKVRFGWLFDGFVVCCLIIMLGIPIGSSIVVSFMDTLGNGISLNNFTFRHYQQFFSVDSATLEGFFNSISIALLAGILGLIIGLLIGYVLVFTDFKYRKWIDSISVISLAVPGVVLGIGYIFIWNQQFLEAIHLKLYGTPAILVLASVAGAIPIAARLMIGAVTKIPPSQLNAAALQGAGFFKRMQSILIPLLRSSLLTAGLTAFGTSIFDLAITSILYPPNYITLPVAINKAFEDLNYGYATAATIISGSLVIVIMMAFKWFIEKGFTWLAALGKKERKHVINRTERIKEV</sequence>
<comment type="caution">
    <text evidence="10">The sequence shown here is derived from an EMBL/GenBank/DDBJ whole genome shotgun (WGS) entry which is preliminary data.</text>
</comment>
<dbReference type="RefSeq" id="WP_307190713.1">
    <property type="nucleotide sequence ID" value="NZ_JAUSTZ010000004.1"/>
</dbReference>
<feature type="transmembrane region" description="Helical" evidence="8">
    <location>
        <begin position="254"/>
        <end position="277"/>
    </location>
</feature>
<dbReference type="InterPro" id="IPR000515">
    <property type="entry name" value="MetI-like"/>
</dbReference>
<evidence type="ECO:0000256" key="2">
    <source>
        <dbReference type="ARBA" id="ARBA00022448"/>
    </source>
</evidence>
<comment type="similarity">
    <text evidence="8">Belongs to the binding-protein-dependent transport system permease family.</text>
</comment>
<feature type="transmembrane region" description="Helical" evidence="8">
    <location>
        <begin position="147"/>
        <end position="172"/>
    </location>
</feature>
<feature type="transmembrane region" description="Helical" evidence="8">
    <location>
        <begin position="12"/>
        <end position="32"/>
    </location>
</feature>
<feature type="transmembrane region" description="Helical" evidence="8">
    <location>
        <begin position="533"/>
        <end position="554"/>
    </location>
</feature>
<keyword evidence="6 8" id="KW-1133">Transmembrane helix</keyword>
<feature type="transmembrane region" description="Helical" evidence="8">
    <location>
        <begin position="298"/>
        <end position="319"/>
    </location>
</feature>
<evidence type="ECO:0000256" key="1">
    <source>
        <dbReference type="ARBA" id="ARBA00004429"/>
    </source>
</evidence>
<dbReference type="InterPro" id="IPR035906">
    <property type="entry name" value="MetI-like_sf"/>
</dbReference>
<evidence type="ECO:0000256" key="7">
    <source>
        <dbReference type="ARBA" id="ARBA00023136"/>
    </source>
</evidence>
<feature type="transmembrane region" description="Helical" evidence="8">
    <location>
        <begin position="363"/>
        <end position="386"/>
    </location>
</feature>
<dbReference type="PANTHER" id="PTHR43357:SF4">
    <property type="entry name" value="INNER MEMBRANE ABC TRANSPORTER PERMEASE PROTEIN YDCV"/>
    <property type="match status" value="1"/>
</dbReference>
<dbReference type="Gene3D" id="1.10.3720.10">
    <property type="entry name" value="MetI-like"/>
    <property type="match status" value="2"/>
</dbReference>
<feature type="transmembrane region" description="Helical" evidence="8">
    <location>
        <begin position="430"/>
        <end position="450"/>
    </location>
</feature>
<feature type="transmembrane region" description="Helical" evidence="8">
    <location>
        <begin position="192"/>
        <end position="215"/>
    </location>
</feature>
<evidence type="ECO:0000256" key="8">
    <source>
        <dbReference type="RuleBase" id="RU363032"/>
    </source>
</evidence>
<feature type="transmembrane region" description="Helical" evidence="8">
    <location>
        <begin position="38"/>
        <end position="60"/>
    </location>
</feature>
<evidence type="ECO:0000313" key="11">
    <source>
        <dbReference type="Proteomes" id="UP001232245"/>
    </source>
</evidence>
<feature type="transmembrane region" description="Helical" evidence="8">
    <location>
        <begin position="486"/>
        <end position="513"/>
    </location>
</feature>
<keyword evidence="2 8" id="KW-0813">Transport</keyword>
<dbReference type="CDD" id="cd06261">
    <property type="entry name" value="TM_PBP2"/>
    <property type="match status" value="2"/>
</dbReference>
<dbReference type="SUPFAM" id="SSF161098">
    <property type="entry name" value="MetI-like"/>
    <property type="match status" value="2"/>
</dbReference>
<feature type="transmembrane region" description="Helical" evidence="8">
    <location>
        <begin position="107"/>
        <end position="127"/>
    </location>
</feature>
<evidence type="ECO:0000313" key="10">
    <source>
        <dbReference type="EMBL" id="MDQ0226231.1"/>
    </source>
</evidence>
<dbReference type="Pfam" id="PF00528">
    <property type="entry name" value="BPD_transp_1"/>
    <property type="match status" value="2"/>
</dbReference>
<feature type="transmembrane region" description="Helical" evidence="8">
    <location>
        <begin position="398"/>
        <end position="418"/>
    </location>
</feature>
<feature type="domain" description="ABC transmembrane type-1" evidence="9">
    <location>
        <begin position="359"/>
        <end position="554"/>
    </location>
</feature>
<protein>
    <submittedName>
        <fullName evidence="10">Iron(III) transport system permease protein</fullName>
    </submittedName>
</protein>
<feature type="transmembrane region" description="Helical" evidence="8">
    <location>
        <begin position="72"/>
        <end position="95"/>
    </location>
</feature>
<feature type="domain" description="ABC transmembrane type-1" evidence="9">
    <location>
        <begin position="69"/>
        <end position="273"/>
    </location>
</feature>